<dbReference type="InterPro" id="IPR055768">
    <property type="entry name" value="DUF7344"/>
</dbReference>
<keyword evidence="1" id="KW-0812">Transmembrane</keyword>
<dbReference type="AlphaFoldDB" id="A0A2R4X4K0"/>
<keyword evidence="4" id="KW-1185">Reference proteome</keyword>
<keyword evidence="1" id="KW-0472">Membrane</keyword>
<organism evidence="3 4">
    <name type="scientific">Halococcoides cellulosivorans</name>
    <dbReference type="NCBI Taxonomy" id="1679096"/>
    <lineage>
        <taxon>Archaea</taxon>
        <taxon>Methanobacteriati</taxon>
        <taxon>Methanobacteriota</taxon>
        <taxon>Stenosarchaea group</taxon>
        <taxon>Halobacteria</taxon>
        <taxon>Halobacteriales</taxon>
        <taxon>Haloarculaceae</taxon>
        <taxon>Halococcoides</taxon>
    </lineage>
</organism>
<evidence type="ECO:0000256" key="1">
    <source>
        <dbReference type="SAM" id="Phobius"/>
    </source>
</evidence>
<accession>A0A2R4X4K0</accession>
<reference evidence="3 4" key="1">
    <citation type="submission" date="2018-04" db="EMBL/GenBank/DDBJ databases">
        <title>Halococcoides cellulosivorans gen. nov., sp. nov., an extremely halophilic cellulose-utilizing haloarchaeon from hypersaline lakes.</title>
        <authorList>
            <person name="Sorokin D.Y."/>
            <person name="Toshchakov S.V."/>
            <person name="Samarov N.I."/>
            <person name="Korzhenkov A."/>
            <person name="Kublanov I.V."/>
        </authorList>
    </citation>
    <scope>NUCLEOTIDE SEQUENCE [LARGE SCALE GENOMIC DNA]</scope>
    <source>
        <strain evidence="3 4">HArcel1</strain>
    </source>
</reference>
<keyword evidence="1" id="KW-1133">Transmembrane helix</keyword>
<sequence length="168" mass="18806">MLSNHRRRMVLYYLRHHGDSATVNELADEIAAMENEVEVDEITSQQRKRVYVSLYQTHLPKMDDHDVLEYDQDEGAVSLGPQSATIDRYLGGGAVSSNPWTLRHLAVVLFGGTILALSLFGVPGFDAIPSNWAGLGLLFLYVTSAGSGYFFQKRRTNEIPLETDYPNK</sequence>
<dbReference type="KEGG" id="harc:HARCEL1_11765"/>
<feature type="transmembrane region" description="Helical" evidence="1">
    <location>
        <begin position="105"/>
        <end position="125"/>
    </location>
</feature>
<evidence type="ECO:0000313" key="4">
    <source>
        <dbReference type="Proteomes" id="UP000244727"/>
    </source>
</evidence>
<gene>
    <name evidence="3" type="ORF">HARCEL1_11765</name>
</gene>
<name>A0A2R4X4K0_9EURY</name>
<dbReference type="Pfam" id="PF24035">
    <property type="entry name" value="DUF7344"/>
    <property type="match status" value="1"/>
</dbReference>
<feature type="domain" description="DUF7344" evidence="2">
    <location>
        <begin position="1"/>
        <end position="77"/>
    </location>
</feature>
<protein>
    <recommendedName>
        <fullName evidence="2">DUF7344 domain-containing protein</fullName>
    </recommendedName>
</protein>
<evidence type="ECO:0000313" key="3">
    <source>
        <dbReference type="EMBL" id="AWB28720.1"/>
    </source>
</evidence>
<proteinExistence type="predicted"/>
<evidence type="ECO:0000259" key="2">
    <source>
        <dbReference type="Pfam" id="PF24035"/>
    </source>
</evidence>
<dbReference type="Proteomes" id="UP000244727">
    <property type="component" value="Chromosome"/>
</dbReference>
<dbReference type="EMBL" id="CP028858">
    <property type="protein sequence ID" value="AWB28720.1"/>
    <property type="molecule type" value="Genomic_DNA"/>
</dbReference>
<feature type="transmembrane region" description="Helical" evidence="1">
    <location>
        <begin position="131"/>
        <end position="151"/>
    </location>
</feature>